<keyword evidence="2" id="KW-1185">Reference proteome</keyword>
<proteinExistence type="predicted"/>
<comment type="caution">
    <text evidence="1">The sequence shown here is derived from an EMBL/GenBank/DDBJ whole genome shotgun (WGS) entry which is preliminary data.</text>
</comment>
<accession>A0ACB8FD62</accession>
<gene>
    <name evidence="1" type="ORF">K3G42_027497</name>
</gene>
<evidence type="ECO:0000313" key="1">
    <source>
        <dbReference type="EMBL" id="KAH8002739.1"/>
    </source>
</evidence>
<dbReference type="EMBL" id="CM037621">
    <property type="protein sequence ID" value="KAH8002739.1"/>
    <property type="molecule type" value="Genomic_DNA"/>
</dbReference>
<dbReference type="Proteomes" id="UP000827872">
    <property type="component" value="Linkage Group LG08"/>
</dbReference>
<reference evidence="1" key="1">
    <citation type="submission" date="2021-08" db="EMBL/GenBank/DDBJ databases">
        <title>The first chromosome-level gecko genome reveals the dynamic sex chromosomes of Neotropical dwarf geckos (Sphaerodactylidae: Sphaerodactylus).</title>
        <authorList>
            <person name="Pinto B.J."/>
            <person name="Keating S.E."/>
            <person name="Gamble T."/>
        </authorList>
    </citation>
    <scope>NUCLEOTIDE SEQUENCE</scope>
    <source>
        <strain evidence="1">TG3544</strain>
    </source>
</reference>
<organism evidence="1 2">
    <name type="scientific">Sphaerodactylus townsendi</name>
    <dbReference type="NCBI Taxonomy" id="933632"/>
    <lineage>
        <taxon>Eukaryota</taxon>
        <taxon>Metazoa</taxon>
        <taxon>Chordata</taxon>
        <taxon>Craniata</taxon>
        <taxon>Vertebrata</taxon>
        <taxon>Euteleostomi</taxon>
        <taxon>Lepidosauria</taxon>
        <taxon>Squamata</taxon>
        <taxon>Bifurcata</taxon>
        <taxon>Gekkota</taxon>
        <taxon>Sphaerodactylidae</taxon>
        <taxon>Sphaerodactylus</taxon>
    </lineage>
</organism>
<sequence length="1022" mass="113121">MAGLSWDKLGFKPQICFQITPQHSVQKSEMTALRGRQLCTTITSVDGSSLSVQPFPLMSQSFLPGSPGFCRQSVKLHNLVEEHNNVQVIAWVKHEGRRQVESSSLVPGDIVLLEGQKHCLPCDAVLLDGSCIVNEGMLTGESVPVTKTALPHTENTLPWKTHSVEDYRRHVLFCGTEVIQTKQMGKGPPRAVVLQTGFNTAKGDLVRSILYPKPLNFKIYRDAFRFILGLAVIAVLGLVYAIYVYTKHKQPGADTVAMALLLLTIPVPPALPAALTTGIIYAQRRLKKKKIFCISPQRINICGQINLMCFDKTGTLTEDGLDLWGTIPCQDGSFLKAHRFSSGQPLPWGPLCRAMATCHSLLVLEGKTQGDPLDLKMFEGTGWEIEEASPEHSKTGTADEGTVIRPGPASSQASVDGIVIVHQFPFSSSLQRMSVIVRELGKDSLDLCMKGAPEMVASFCTAETVPRNFVKELKFYTSQGFRVIALAQKALALGGDTDLDGLEREEVESGLTFLGLLVMENRLKAETAPVLEELTAARIRSVMVTGDNLQTAVTVAKNSGMISRSSRVILVEGSEPEESSPASIAWQLMEDSRRHPAEGKDLCISIEDKAERGRPGMEEFHFALNGKSYQVLIKYFSSLVPKVLLNGAVFARMSPGQKSSLVEEFQKLNYYVGMCGDGANDCGALKMAHAGISLSEQEASVASPFTSQIPNIQCVPEMIREGRAALVSSFAVFKYLTLYAMIQFVGTSLLYWQLQILGNYQYLIQDVCITLVVCLTMSLTHAYPKLAPYRPSGQLLSPPLLLSVALNVCFTLIVQVCGFLLVKQQPWYSKIRSHRGCPLANQTLFPGLGNGTANSTEPHHKVLSYEDVTLWPLVTVNCLIVAFVFSKGKPFRKPIYTNYIFCTLLSLQLGVALFLFFADFERIYQGMELLCTPMIWRVYVLIMLLVLFSVSLFVEDGILQNRWLWLRIKALCRFHSSSQYRVLQRELALEPSWPPVDGRCFAEPDKGEAYVNPAYQEEPEEK</sequence>
<protein>
    <submittedName>
        <fullName evidence="1">Uncharacterized protein</fullName>
    </submittedName>
</protein>
<name>A0ACB8FD62_9SAUR</name>
<evidence type="ECO:0000313" key="2">
    <source>
        <dbReference type="Proteomes" id="UP000827872"/>
    </source>
</evidence>